<feature type="transmembrane region" description="Helical" evidence="11">
    <location>
        <begin position="1572"/>
        <end position="1593"/>
    </location>
</feature>
<feature type="transmembrane region" description="Helical" evidence="11">
    <location>
        <begin position="635"/>
        <end position="655"/>
    </location>
</feature>
<feature type="transmembrane region" description="Helical" evidence="11">
    <location>
        <begin position="91"/>
        <end position="113"/>
    </location>
</feature>
<keyword evidence="14" id="KW-1185">Reference proteome</keyword>
<keyword evidence="7 11" id="KW-1133">Transmembrane helix</keyword>
<dbReference type="OrthoDB" id="1880850at2759"/>
<dbReference type="GO" id="GO:0005886">
    <property type="term" value="C:plasma membrane"/>
    <property type="evidence" value="ECO:0007669"/>
    <property type="project" value="TreeGrafter"/>
</dbReference>
<evidence type="ECO:0000256" key="7">
    <source>
        <dbReference type="ARBA" id="ARBA00022989"/>
    </source>
</evidence>
<dbReference type="GO" id="GO:0006075">
    <property type="term" value="P:(1-&gt;3)-beta-D-glucan biosynthetic process"/>
    <property type="evidence" value="ECO:0007669"/>
    <property type="project" value="InterPro"/>
</dbReference>
<evidence type="ECO:0000256" key="2">
    <source>
        <dbReference type="ARBA" id="ARBA00009040"/>
    </source>
</evidence>
<dbReference type="EC" id="2.4.1.34" evidence="3"/>
<dbReference type="InterPro" id="IPR026899">
    <property type="entry name" value="FKS1-like_dom1"/>
</dbReference>
<feature type="region of interest" description="Disordered" evidence="10">
    <location>
        <begin position="2086"/>
        <end position="2108"/>
    </location>
</feature>
<gene>
    <name evidence="13" type="ORF">TrCOL_g9384</name>
</gene>
<evidence type="ECO:0000256" key="11">
    <source>
        <dbReference type="SAM" id="Phobius"/>
    </source>
</evidence>
<accession>A0A9W7FXG6</accession>
<evidence type="ECO:0000256" key="5">
    <source>
        <dbReference type="ARBA" id="ARBA00022679"/>
    </source>
</evidence>
<feature type="transmembrane region" description="Helical" evidence="11">
    <location>
        <begin position="470"/>
        <end position="491"/>
    </location>
</feature>
<dbReference type="GO" id="GO:0000148">
    <property type="term" value="C:1,3-beta-D-glucan synthase complex"/>
    <property type="evidence" value="ECO:0007669"/>
    <property type="project" value="InterPro"/>
</dbReference>
<evidence type="ECO:0000256" key="8">
    <source>
        <dbReference type="ARBA" id="ARBA00023136"/>
    </source>
</evidence>
<feature type="transmembrane region" description="Helical" evidence="11">
    <location>
        <begin position="64"/>
        <end position="84"/>
    </location>
</feature>
<keyword evidence="4" id="KW-0328">Glycosyltransferase</keyword>
<dbReference type="PANTHER" id="PTHR12741:SF48">
    <property type="entry name" value="1,3-BETA-GLUCAN SYNTHASE COMPONENT FKS1-RELATED"/>
    <property type="match status" value="1"/>
</dbReference>
<feature type="transmembrane region" description="Helical" evidence="11">
    <location>
        <begin position="1794"/>
        <end position="1811"/>
    </location>
</feature>
<feature type="transmembrane region" description="Helical" evidence="11">
    <location>
        <begin position="1632"/>
        <end position="1653"/>
    </location>
</feature>
<feature type="compositionally biased region" description="Polar residues" evidence="10">
    <location>
        <begin position="2098"/>
        <end position="2108"/>
    </location>
</feature>
<feature type="transmembrane region" description="Helical" evidence="11">
    <location>
        <begin position="33"/>
        <end position="58"/>
    </location>
</feature>
<comment type="catalytic activity">
    <reaction evidence="9">
        <text>[(1-&gt;3)-beta-D-glucosyl](n) + UDP-alpha-D-glucose = [(1-&gt;3)-beta-D-glucosyl](n+1) + UDP + H(+)</text>
        <dbReference type="Rhea" id="RHEA:21476"/>
        <dbReference type="Rhea" id="RHEA-COMP:11146"/>
        <dbReference type="Rhea" id="RHEA-COMP:14303"/>
        <dbReference type="ChEBI" id="CHEBI:15378"/>
        <dbReference type="ChEBI" id="CHEBI:37671"/>
        <dbReference type="ChEBI" id="CHEBI:58223"/>
        <dbReference type="ChEBI" id="CHEBI:58885"/>
        <dbReference type="EC" id="2.4.1.34"/>
    </reaction>
</comment>
<sequence length="2108" mass="236011">MKVAEIVPYILAVGGSGTIAAVAVLCPEVSLSLALGVSISVYVSMVLSLPSSLTFGLLTPVVTLLSTFLSFTTHFSSLIYFLSVSMIWSQVLLSLLDIQAVLYNSTGFFFSAYKAAMTLSTSTPLHHAPPAPLAALHWTFAMIFVAVVFLYREKKLSAALFNVRAVFSGGYSAIPPADPNSTSASSKNSFEPKPYTRAYSFPPTPETYNYFDPADLPPRLAEYAMVVYSACEDIGNFFGFQDSSVRNQAEHLLVLLSNKRRYMTTAEGANPISILHKKTFGNYVEWCRSVGATPGFSKGNVHLAKAPPMMHARIVDLVLYFCIWGEGANLRHMPECLCFLYHKMHEAYSRSDRIAHQTRSLYPGHFLDNVIAPLYQIVAKNMKSKADHDSRKNYDDFNEFFWSSKCLSYHYRQLSNDVDSMMESGVIGDEGSPLPSVSFALETAPKTFLEKRSWFRGILALSRVIEWNVVTFYLLAVIAFAKALVWGWVYSLQVASGVFWLMNSLHLFWAVLEVWAVFPNIELSGTAITGHLLSLITRYLILVYQSIYLMWTFGRQGGGMNFDADAAFWWWQYVWLSAIIMVPYTLEAVFQLWPYSSTLLYTSENDYVQSFLNIVSPLSRLYVNKRVYEKVERSLVYVVFWITLLSFKLCFSYYFEVSSMVLPTLELTDDYVNYPDQNFYKMAFLVVIRWSPQFIVYTIDTSIWYALWQAFAGTVVGFEENLGDIKNFDDIRSNFTKAPDSFCSKLVSTPELIFGSSSNMLDQVEKEAEGREARETTSLLGKNNENSTYASNALRRGFTSATARLLDVRVQKWVFFAEAWNEIIDNFREEDIISNREMGYLKFNRFDNFKMPIYLPVFQTAGVIDVCITSVERVIQEAQSEGGGYITDDNILDTFNRDVTMVTSISEVWELGSYLCGHLLGNVHAADVKVVFESLSSWVEQGVVSENVDLKKLRGVLAAFSGVVAVLEKGLGRRKARKVGKEAAGREEVDLAREEEMAVSKGVGVGKGGIRKSVSTNSLSALKDLSMPAREPVERAFPPKSKSKARPNNVLLLDALRDQVRDKVRAFAHSIKGVVKNKSSGGGREISDRLTFLLSMENGFIWNDMYASGQLDIVSKNKIFCEVLNKVNGLINTHPDDVEPKSKEAKRRLTFFVNSLFMDIPNAPSMADMQSWNVMTPFYSEDVTYNKGDLMKKEKTLGVSVLLYLQTLYKADWINFVERLKIADESRIWDKKYATEVRRWASLRAQTLSRTVSGMMLNEKALRLLAKLEGHDKEAVDELICEKFGYVVACQVYGRMKKEQDSKAEDIEDLMHRFPHMRVAYIDTVRVNREGESVFFSVLVKSNGAGKIEEIYRVRLPGNPVIGEGKPENQNHAIIFTRGEMLQTIDMNQEGFFEEALKMRNLLQEFDHGKGSEGMPTTIVGFREHIFTGSVSSLANYMALQETSFVTLGQRVLNKPLCSRLHYGHPDIFDKLFFMTRGGVSKASKGINLSEDIFAGYNNLVRGGGVDFKEYVQCGKGRDVGGQQIYKFEAKLSQGNAEQSLSRDVYRVAQRVDFFRLLSTYFGGIGHYCGNVLTVFAVYLVCYLMLGLALYDCEKIGDRKITPSGTLQMLLGGMGLMNTIPLFATLGVERGWWASMMEIFQVFVTGGPLHFMFHIQTKAHYFAQTILVGGAKYRATGRGFVTQHSPFAENFRFFASSHLYLGVELSAALVLMGVYTDAGQYFGRTWSLWLACVSFLAAPFWFNPLTFEWAVVRKDYDDWMSWMSGKGGGALKSWDVWFVEENCFYKNLNSSSKLFFLSKAVIYSFIGEGIRRSELFTMDFLIHKPTVDIGLLIGAFVVLSCVTKIFSMIGGLSYGVRRGGKIVLSVATMVVAAIAIVEDTNLLRYAIAGYYFVGGVLMVGLLTLPTSYTMGMYKIHDLVVGHLIFLVLFLMSALQFPQHVQTWLLYHNALSSDVVIEDILKYSRRSQEKEGGRGDGDVDSQVEQLRAMIMKQDLLLKKLIEGKVGEGVEVEMERNESTDALAVLVSDSNDNSVMRELGKDRDPGGRVMSMSNLSIYQSMATGDGGDVLGAGGGGARRGVGGGKGGAVGVGGGARGSFEFTSPDSLPPR</sequence>
<comment type="caution">
    <text evidence="13">The sequence shown here is derived from an EMBL/GenBank/DDBJ whole genome shotgun (WGS) entry which is preliminary data.</text>
</comment>
<feature type="transmembrane region" description="Helical" evidence="11">
    <location>
        <begin position="133"/>
        <end position="151"/>
    </location>
</feature>
<dbReference type="SMART" id="SM01205">
    <property type="entry name" value="FKS1_dom1"/>
    <property type="match status" value="1"/>
</dbReference>
<feature type="transmembrane region" description="Helical" evidence="11">
    <location>
        <begin position="1915"/>
        <end position="1934"/>
    </location>
</feature>
<dbReference type="InterPro" id="IPR003440">
    <property type="entry name" value="Glyco_trans_48_dom"/>
</dbReference>
<feature type="transmembrane region" description="Helical" evidence="11">
    <location>
        <begin position="1883"/>
        <end position="1903"/>
    </location>
</feature>
<evidence type="ECO:0000313" key="14">
    <source>
        <dbReference type="Proteomes" id="UP001165065"/>
    </source>
</evidence>
<keyword evidence="6 11" id="KW-0812">Transmembrane</keyword>
<keyword evidence="8 11" id="KW-0472">Membrane</keyword>
<reference evidence="14" key="1">
    <citation type="journal article" date="2023" name="Commun. Biol.">
        <title>Genome analysis of Parmales, the sister group of diatoms, reveals the evolutionary specialization of diatoms from phago-mixotrophs to photoautotrophs.</title>
        <authorList>
            <person name="Ban H."/>
            <person name="Sato S."/>
            <person name="Yoshikawa S."/>
            <person name="Yamada K."/>
            <person name="Nakamura Y."/>
            <person name="Ichinomiya M."/>
            <person name="Sato N."/>
            <person name="Blanc-Mathieu R."/>
            <person name="Endo H."/>
            <person name="Kuwata A."/>
            <person name="Ogata H."/>
        </authorList>
    </citation>
    <scope>NUCLEOTIDE SEQUENCE [LARGE SCALE GENOMIC DNA]</scope>
</reference>
<dbReference type="GO" id="GO:0003843">
    <property type="term" value="F:1,3-beta-D-glucan synthase activity"/>
    <property type="evidence" value="ECO:0007669"/>
    <property type="project" value="UniProtKB-EC"/>
</dbReference>
<evidence type="ECO:0000256" key="9">
    <source>
        <dbReference type="ARBA" id="ARBA00047777"/>
    </source>
</evidence>
<comment type="subcellular location">
    <subcellularLocation>
        <location evidence="1">Membrane</location>
        <topology evidence="1">Multi-pass membrane protein</topology>
    </subcellularLocation>
</comment>
<feature type="transmembrane region" description="Helical" evidence="11">
    <location>
        <begin position="573"/>
        <end position="593"/>
    </location>
</feature>
<feature type="transmembrane region" description="Helical" evidence="11">
    <location>
        <begin position="6"/>
        <end position="26"/>
    </location>
</feature>
<evidence type="ECO:0000259" key="12">
    <source>
        <dbReference type="SMART" id="SM01205"/>
    </source>
</evidence>
<dbReference type="Proteomes" id="UP001165065">
    <property type="component" value="Unassembled WGS sequence"/>
</dbReference>
<comment type="similarity">
    <text evidence="2">Belongs to the glycosyltransferase 48 family.</text>
</comment>
<keyword evidence="5" id="KW-0808">Transferase</keyword>
<feature type="transmembrane region" description="Helical" evidence="11">
    <location>
        <begin position="497"/>
        <end position="518"/>
    </location>
</feature>
<dbReference type="Pfam" id="PF14288">
    <property type="entry name" value="FKS1_dom1"/>
    <property type="match status" value="1"/>
</dbReference>
<feature type="transmembrane region" description="Helical" evidence="11">
    <location>
        <begin position="1831"/>
        <end position="1852"/>
    </location>
</feature>
<evidence type="ECO:0000256" key="4">
    <source>
        <dbReference type="ARBA" id="ARBA00022676"/>
    </source>
</evidence>
<feature type="transmembrane region" description="Helical" evidence="11">
    <location>
        <begin position="1699"/>
        <end position="1716"/>
    </location>
</feature>
<evidence type="ECO:0000256" key="6">
    <source>
        <dbReference type="ARBA" id="ARBA00022692"/>
    </source>
</evidence>
<feature type="transmembrane region" description="Helical" evidence="11">
    <location>
        <begin position="1605"/>
        <end position="1626"/>
    </location>
</feature>
<evidence type="ECO:0000256" key="3">
    <source>
        <dbReference type="ARBA" id="ARBA00012589"/>
    </source>
</evidence>
<dbReference type="Pfam" id="PF02364">
    <property type="entry name" value="Glucan_synthase"/>
    <property type="match status" value="1"/>
</dbReference>
<dbReference type="EMBL" id="BRYA01000550">
    <property type="protein sequence ID" value="GMI22542.1"/>
    <property type="molecule type" value="Genomic_DNA"/>
</dbReference>
<protein>
    <recommendedName>
        <fullName evidence="3">1,3-beta-glucan synthase</fullName>
        <ecNumber evidence="3">2.4.1.34</ecNumber>
    </recommendedName>
</protein>
<evidence type="ECO:0000256" key="1">
    <source>
        <dbReference type="ARBA" id="ARBA00004141"/>
    </source>
</evidence>
<evidence type="ECO:0000313" key="13">
    <source>
        <dbReference type="EMBL" id="GMI22542.1"/>
    </source>
</evidence>
<evidence type="ECO:0000256" key="10">
    <source>
        <dbReference type="SAM" id="MobiDB-lite"/>
    </source>
</evidence>
<organism evidence="13 14">
    <name type="scientific">Triparma columacea</name>
    <dbReference type="NCBI Taxonomy" id="722753"/>
    <lineage>
        <taxon>Eukaryota</taxon>
        <taxon>Sar</taxon>
        <taxon>Stramenopiles</taxon>
        <taxon>Ochrophyta</taxon>
        <taxon>Bolidophyceae</taxon>
        <taxon>Parmales</taxon>
        <taxon>Triparmaceae</taxon>
        <taxon>Triparma</taxon>
    </lineage>
</organism>
<feature type="transmembrane region" description="Helical" evidence="11">
    <location>
        <begin position="1728"/>
        <end position="1752"/>
    </location>
</feature>
<feature type="transmembrane region" description="Helical" evidence="11">
    <location>
        <begin position="530"/>
        <end position="553"/>
    </location>
</feature>
<proteinExistence type="inferred from homology"/>
<dbReference type="PANTHER" id="PTHR12741">
    <property type="entry name" value="LYST-INTERACTING PROTEIN LIP5 DOPAMINE RESPONSIVE PROTEIN DRG-1"/>
    <property type="match status" value="1"/>
</dbReference>
<name>A0A9W7FXG6_9STRA</name>
<feature type="transmembrane region" description="Helical" evidence="11">
    <location>
        <begin position="1859"/>
        <end position="1877"/>
    </location>
</feature>
<feature type="domain" description="1,3-beta-glucan synthase component FKS1-like" evidence="12">
    <location>
        <begin position="311"/>
        <end position="415"/>
    </location>
</feature>